<comment type="function">
    <text evidence="11">Involved in the transmission of sensory signals from the chemoreceptors to the flagellar motors. CheA is autophosphorylated; it can transfer its phosphate group to either CheB or CheY.</text>
</comment>
<keyword evidence="5 12" id="KW-0597">Phosphoprotein</keyword>
<dbReference type="Pfam" id="PF02895">
    <property type="entry name" value="H-kinase_dim"/>
    <property type="match status" value="1"/>
</dbReference>
<dbReference type="EC" id="2.7.13.3" evidence="2"/>
<dbReference type="SUPFAM" id="SSF47226">
    <property type="entry name" value="Histidine-containing phosphotransfer domain, HPT domain"/>
    <property type="match status" value="1"/>
</dbReference>
<dbReference type="SMART" id="SM01231">
    <property type="entry name" value="H-kinase_dim"/>
    <property type="match status" value="1"/>
</dbReference>
<dbReference type="Gene3D" id="1.10.287.560">
    <property type="entry name" value="Histidine kinase CheA-like, homodimeric domain"/>
    <property type="match status" value="1"/>
</dbReference>
<evidence type="ECO:0000313" key="17">
    <source>
        <dbReference type="Proteomes" id="UP000220034"/>
    </source>
</evidence>
<feature type="domain" description="Histidine kinase" evidence="13">
    <location>
        <begin position="259"/>
        <end position="510"/>
    </location>
</feature>
<evidence type="ECO:0000256" key="4">
    <source>
        <dbReference type="ARBA" id="ARBA00022500"/>
    </source>
</evidence>
<evidence type="ECO:0000256" key="1">
    <source>
        <dbReference type="ARBA" id="ARBA00000085"/>
    </source>
</evidence>
<dbReference type="RefSeq" id="WP_245851421.1">
    <property type="nucleotide sequence ID" value="NZ_OCTN01000001.1"/>
</dbReference>
<dbReference type="PROSITE" id="PS50851">
    <property type="entry name" value="CHEW"/>
    <property type="match status" value="1"/>
</dbReference>
<evidence type="ECO:0000256" key="7">
    <source>
        <dbReference type="ARBA" id="ARBA00022741"/>
    </source>
</evidence>
<keyword evidence="17" id="KW-1185">Reference proteome</keyword>
<keyword evidence="6" id="KW-0808">Transferase</keyword>
<dbReference type="InterPro" id="IPR051315">
    <property type="entry name" value="Bact_Chemotaxis_CheA"/>
</dbReference>
<dbReference type="AlphaFoldDB" id="A0A2C9CMY6"/>
<dbReference type="Pfam" id="PF02518">
    <property type="entry name" value="HATPase_c"/>
    <property type="match status" value="1"/>
</dbReference>
<dbReference type="PANTHER" id="PTHR43395">
    <property type="entry name" value="SENSOR HISTIDINE KINASE CHEA"/>
    <property type="match status" value="1"/>
</dbReference>
<dbReference type="Pfam" id="PF01584">
    <property type="entry name" value="CheW"/>
    <property type="match status" value="1"/>
</dbReference>
<dbReference type="InterPro" id="IPR036061">
    <property type="entry name" value="CheW-like_dom_sf"/>
</dbReference>
<dbReference type="InterPro" id="IPR002545">
    <property type="entry name" value="CheW-lke_dom"/>
</dbReference>
<dbReference type="PROSITE" id="PS50894">
    <property type="entry name" value="HPT"/>
    <property type="match status" value="1"/>
</dbReference>
<dbReference type="SMART" id="SM00260">
    <property type="entry name" value="CheW"/>
    <property type="match status" value="1"/>
</dbReference>
<evidence type="ECO:0000259" key="13">
    <source>
        <dbReference type="PROSITE" id="PS50109"/>
    </source>
</evidence>
<organism evidence="16 17">
    <name type="scientific">Pontivivens marinum</name>
    <dbReference type="NCBI Taxonomy" id="1690039"/>
    <lineage>
        <taxon>Bacteria</taxon>
        <taxon>Pseudomonadati</taxon>
        <taxon>Pseudomonadota</taxon>
        <taxon>Alphaproteobacteria</taxon>
        <taxon>Rhodobacterales</taxon>
        <taxon>Paracoccaceae</taxon>
        <taxon>Pontivivens</taxon>
    </lineage>
</organism>
<dbReference type="Gene3D" id="1.20.120.160">
    <property type="entry name" value="HPT domain"/>
    <property type="match status" value="1"/>
</dbReference>
<evidence type="ECO:0000313" key="16">
    <source>
        <dbReference type="EMBL" id="SOH92756.1"/>
    </source>
</evidence>
<dbReference type="SUPFAM" id="SSF50341">
    <property type="entry name" value="CheW-like"/>
    <property type="match status" value="1"/>
</dbReference>
<dbReference type="Proteomes" id="UP000220034">
    <property type="component" value="Unassembled WGS sequence"/>
</dbReference>
<gene>
    <name evidence="16" type="ORF">SAMN06273572_101604</name>
</gene>
<evidence type="ECO:0000256" key="9">
    <source>
        <dbReference type="ARBA" id="ARBA00022840"/>
    </source>
</evidence>
<evidence type="ECO:0000256" key="12">
    <source>
        <dbReference type="PROSITE-ProRule" id="PRU00110"/>
    </source>
</evidence>
<dbReference type="GO" id="GO:0006935">
    <property type="term" value="P:chemotaxis"/>
    <property type="evidence" value="ECO:0007669"/>
    <property type="project" value="UniProtKB-KW"/>
</dbReference>
<accession>A0A2C9CMY6</accession>
<dbReference type="PANTHER" id="PTHR43395:SF10">
    <property type="entry name" value="CHEMOTAXIS PROTEIN CHEA"/>
    <property type="match status" value="1"/>
</dbReference>
<dbReference type="FunFam" id="2.30.30.40:FF:000048">
    <property type="entry name" value="Chemotaxis protein CheA, putative"/>
    <property type="match status" value="1"/>
</dbReference>
<dbReference type="SUPFAM" id="SSF47384">
    <property type="entry name" value="Homodimeric domain of signal transducing histidine kinase"/>
    <property type="match status" value="1"/>
</dbReference>
<sequence length="665" mass="71762">MDQDEDYKELFFTECDELLGQLQDHLTELAGGTQDRSILDAAFRAVHSVKGGAAAFGMDQLTSFAHGFEAVMDACRSGQLNVDDETIPVLTRASDMMLELVESSRSGAPVRTETLAQTSAALAGFLGGQVDEPAAPPPAAAPAMPEDGDSVIIRFAPRPDFIYAGHDPLRMLRAAQGIGLTSVAISGDLQPLTDLDPLLMPWEWQLTFTDADPTALRDFFSIYDLSVDVQGLPTIEAAPALRTVNQSGTVASPPASLSSYTKSLRVPLDRIDRLVNLVGEIVITQAAVAQEMSLIRQENDETLDHSIDALSRQVREMQDSVMAIRAQPIKSVFSRMPRIVRDLCETLNREVRIEVSGEETEVDTSVIEELVEPLTHMIRNAMDHGIEAPDDRAALGKPRNGLLRLTAQHRGERVLITLEDNGRGIDRDKVVGVALQRGLITSAEGLSAEDIDNLIFLPGFSTASTVSSVSGRGVGMDVVKRKIQALGGRCLIHSAPGEGTRFQVTLPLTLAVLEGMIVEVSGERYVIPLSAVIEAMQLRDTTVERLHNGQLMVARRGEYLPVYALDELFGGPSLAPAATHKMALVVDTETNGHIGLLVDALIGQRQVVLKGLEANFRPITGISGATILGDGRVALIVDVPSLVERQKRAKSPQFNSGQEVAPCKV</sequence>
<reference evidence="17" key="1">
    <citation type="submission" date="2017-09" db="EMBL/GenBank/DDBJ databases">
        <authorList>
            <person name="Varghese N."/>
            <person name="Submissions S."/>
        </authorList>
    </citation>
    <scope>NUCLEOTIDE SEQUENCE [LARGE SCALE GENOMIC DNA]</scope>
    <source>
        <strain evidence="17">C7</strain>
    </source>
</reference>
<evidence type="ECO:0000256" key="3">
    <source>
        <dbReference type="ARBA" id="ARBA00021495"/>
    </source>
</evidence>
<dbReference type="EMBL" id="OCTN01000001">
    <property type="protein sequence ID" value="SOH92756.1"/>
    <property type="molecule type" value="Genomic_DNA"/>
</dbReference>
<keyword evidence="9" id="KW-0067">ATP-binding</keyword>
<evidence type="ECO:0000256" key="10">
    <source>
        <dbReference type="ARBA" id="ARBA00023012"/>
    </source>
</evidence>
<dbReference type="SUPFAM" id="SSF55874">
    <property type="entry name" value="ATPase domain of HSP90 chaperone/DNA topoisomerase II/histidine kinase"/>
    <property type="match status" value="1"/>
</dbReference>
<dbReference type="SMART" id="SM00387">
    <property type="entry name" value="HATPase_c"/>
    <property type="match status" value="1"/>
</dbReference>
<dbReference type="Gene3D" id="3.30.565.10">
    <property type="entry name" value="Histidine kinase-like ATPase, C-terminal domain"/>
    <property type="match status" value="1"/>
</dbReference>
<dbReference type="InterPro" id="IPR037006">
    <property type="entry name" value="CheA-like_homodim_sf"/>
</dbReference>
<dbReference type="InterPro" id="IPR036890">
    <property type="entry name" value="HATPase_C_sf"/>
</dbReference>
<dbReference type="Gene3D" id="2.30.30.40">
    <property type="entry name" value="SH3 Domains"/>
    <property type="match status" value="1"/>
</dbReference>
<dbReference type="FunFam" id="3.30.565.10:FF:000016">
    <property type="entry name" value="Chemotaxis protein CheA, putative"/>
    <property type="match status" value="1"/>
</dbReference>
<dbReference type="CDD" id="cd00731">
    <property type="entry name" value="CheA_reg"/>
    <property type="match status" value="1"/>
</dbReference>
<dbReference type="PROSITE" id="PS50109">
    <property type="entry name" value="HIS_KIN"/>
    <property type="match status" value="1"/>
</dbReference>
<dbReference type="InterPro" id="IPR008207">
    <property type="entry name" value="Sig_transdc_His_kin_Hpt_dom"/>
</dbReference>
<keyword evidence="7" id="KW-0547">Nucleotide-binding</keyword>
<dbReference type="InterPro" id="IPR036097">
    <property type="entry name" value="HisK_dim/P_sf"/>
</dbReference>
<dbReference type="InterPro" id="IPR004358">
    <property type="entry name" value="Sig_transdc_His_kin-like_C"/>
</dbReference>
<dbReference type="PRINTS" id="PR00344">
    <property type="entry name" value="BCTRLSENSOR"/>
</dbReference>
<feature type="modified residue" description="Phosphohistidine" evidence="12">
    <location>
        <position position="47"/>
    </location>
</feature>
<evidence type="ECO:0000256" key="11">
    <source>
        <dbReference type="ARBA" id="ARBA00035100"/>
    </source>
</evidence>
<feature type="domain" description="CheW-like" evidence="14">
    <location>
        <begin position="512"/>
        <end position="648"/>
    </location>
</feature>
<dbReference type="GO" id="GO:0005737">
    <property type="term" value="C:cytoplasm"/>
    <property type="evidence" value="ECO:0007669"/>
    <property type="project" value="InterPro"/>
</dbReference>
<protein>
    <recommendedName>
        <fullName evidence="3">Chemotaxis protein CheA</fullName>
        <ecNumber evidence="2">2.7.13.3</ecNumber>
    </recommendedName>
</protein>
<name>A0A2C9CMY6_9RHOB</name>
<evidence type="ECO:0000256" key="8">
    <source>
        <dbReference type="ARBA" id="ARBA00022777"/>
    </source>
</evidence>
<dbReference type="InterPro" id="IPR004105">
    <property type="entry name" value="CheA-like_dim"/>
</dbReference>
<evidence type="ECO:0000256" key="6">
    <source>
        <dbReference type="ARBA" id="ARBA00022679"/>
    </source>
</evidence>
<keyword evidence="10" id="KW-0902">Two-component regulatory system</keyword>
<evidence type="ECO:0000259" key="14">
    <source>
        <dbReference type="PROSITE" id="PS50851"/>
    </source>
</evidence>
<dbReference type="SMART" id="SM00073">
    <property type="entry name" value="HPT"/>
    <property type="match status" value="1"/>
</dbReference>
<dbReference type="GO" id="GO:0000155">
    <property type="term" value="F:phosphorelay sensor kinase activity"/>
    <property type="evidence" value="ECO:0007669"/>
    <property type="project" value="InterPro"/>
</dbReference>
<evidence type="ECO:0000256" key="5">
    <source>
        <dbReference type="ARBA" id="ARBA00022553"/>
    </source>
</evidence>
<dbReference type="Pfam" id="PF01627">
    <property type="entry name" value="Hpt"/>
    <property type="match status" value="1"/>
</dbReference>
<dbReference type="InterPro" id="IPR003594">
    <property type="entry name" value="HATPase_dom"/>
</dbReference>
<keyword evidence="4" id="KW-0145">Chemotaxis</keyword>
<dbReference type="GO" id="GO:0005524">
    <property type="term" value="F:ATP binding"/>
    <property type="evidence" value="ECO:0007669"/>
    <property type="project" value="UniProtKB-KW"/>
</dbReference>
<feature type="domain" description="HPt" evidence="15">
    <location>
        <begin position="1"/>
        <end position="104"/>
    </location>
</feature>
<evidence type="ECO:0000259" key="15">
    <source>
        <dbReference type="PROSITE" id="PS50894"/>
    </source>
</evidence>
<dbReference type="InterPro" id="IPR005467">
    <property type="entry name" value="His_kinase_dom"/>
</dbReference>
<evidence type="ECO:0000256" key="2">
    <source>
        <dbReference type="ARBA" id="ARBA00012438"/>
    </source>
</evidence>
<proteinExistence type="predicted"/>
<comment type="catalytic activity">
    <reaction evidence="1">
        <text>ATP + protein L-histidine = ADP + protein N-phospho-L-histidine.</text>
        <dbReference type="EC" id="2.7.13.3"/>
    </reaction>
</comment>
<dbReference type="CDD" id="cd00088">
    <property type="entry name" value="HPT"/>
    <property type="match status" value="1"/>
</dbReference>
<keyword evidence="8 16" id="KW-0418">Kinase</keyword>
<dbReference type="InterPro" id="IPR036641">
    <property type="entry name" value="HPT_dom_sf"/>
</dbReference>